<organism evidence="1 2">
    <name type="scientific">Nocardiopsis terrae</name>
    <dbReference type="NCBI Taxonomy" id="372655"/>
    <lineage>
        <taxon>Bacteria</taxon>
        <taxon>Bacillati</taxon>
        <taxon>Actinomycetota</taxon>
        <taxon>Actinomycetes</taxon>
        <taxon>Streptosporangiales</taxon>
        <taxon>Nocardiopsidaceae</taxon>
        <taxon>Nocardiopsis</taxon>
    </lineage>
</organism>
<sequence length="57" mass="6534">MPTDELLAEQDLVETVWSGTIHNMMDRLEPERIRALEGAVEALRSLEGALREERAER</sequence>
<keyword evidence="2" id="KW-1185">Reference proteome</keyword>
<gene>
    <name evidence="1" type="ORF">H4W79_001402</name>
</gene>
<protein>
    <recommendedName>
        <fullName evidence="3">MarR family transcriptional regulator</fullName>
    </recommendedName>
</protein>
<name>A0ABR9HDT6_9ACTN</name>
<dbReference type="RefSeq" id="WP_191273185.1">
    <property type="nucleotide sequence ID" value="NZ_BMXJ01000006.1"/>
</dbReference>
<comment type="caution">
    <text evidence="1">The sequence shown here is derived from an EMBL/GenBank/DDBJ whole genome shotgun (WGS) entry which is preliminary data.</text>
</comment>
<evidence type="ECO:0000313" key="1">
    <source>
        <dbReference type="EMBL" id="MBE1457188.1"/>
    </source>
</evidence>
<evidence type="ECO:0008006" key="3">
    <source>
        <dbReference type="Google" id="ProtNLM"/>
    </source>
</evidence>
<reference evidence="1 2" key="1">
    <citation type="submission" date="2020-10" db="EMBL/GenBank/DDBJ databases">
        <title>Sequencing the genomes of 1000 actinobacteria strains.</title>
        <authorList>
            <person name="Klenk H.-P."/>
        </authorList>
    </citation>
    <scope>NUCLEOTIDE SEQUENCE [LARGE SCALE GENOMIC DNA]</scope>
    <source>
        <strain evidence="1 2">DSM 45157</strain>
    </source>
</reference>
<dbReference type="EMBL" id="JADBDY010000001">
    <property type="protein sequence ID" value="MBE1457188.1"/>
    <property type="molecule type" value="Genomic_DNA"/>
</dbReference>
<evidence type="ECO:0000313" key="2">
    <source>
        <dbReference type="Proteomes" id="UP000598217"/>
    </source>
</evidence>
<dbReference type="Proteomes" id="UP000598217">
    <property type="component" value="Unassembled WGS sequence"/>
</dbReference>
<proteinExistence type="predicted"/>
<accession>A0ABR9HDT6</accession>